<dbReference type="GO" id="GO:0000324">
    <property type="term" value="C:fungal-type vacuole"/>
    <property type="evidence" value="ECO:0007669"/>
    <property type="project" value="TreeGrafter"/>
</dbReference>
<dbReference type="Pfam" id="PF00450">
    <property type="entry name" value="Peptidase_S10"/>
    <property type="match status" value="1"/>
</dbReference>
<keyword evidence="8" id="KW-1185">Reference proteome</keyword>
<dbReference type="InterPro" id="IPR001563">
    <property type="entry name" value="Peptidase_S10"/>
</dbReference>
<keyword evidence="5" id="KW-0378">Hydrolase</keyword>
<dbReference type="Proteomes" id="UP000027456">
    <property type="component" value="Unassembled WGS sequence"/>
</dbReference>
<dbReference type="PANTHER" id="PTHR11802:SF113">
    <property type="entry name" value="SERINE CARBOXYPEPTIDASE CTSA-4.1"/>
    <property type="match status" value="1"/>
</dbReference>
<evidence type="ECO:0000313" key="8">
    <source>
        <dbReference type="Proteomes" id="UP000027456"/>
    </source>
</evidence>
<dbReference type="GO" id="GO:0006508">
    <property type="term" value="P:proteolysis"/>
    <property type="evidence" value="ECO:0007669"/>
    <property type="project" value="UniProtKB-KW"/>
</dbReference>
<comment type="similarity">
    <text evidence="1">Belongs to the peptidase S10 family.</text>
</comment>
<evidence type="ECO:0000256" key="6">
    <source>
        <dbReference type="ARBA" id="ARBA00023180"/>
    </source>
</evidence>
<sequence>MSSNIADILMSRKISMYSYWFFEARNNPESAPVAIWLNGGPGCSSSTGLFIELGPCTMGENGKNTTINKRSWNTHVNMLFIDRKFSTIQIPIKNNLFCRTRWCRILLQYWTNNDKLVGCGSGYVGSIANVLSTFRRVCGRVAYCGRVLCGCLHPIYCSCDLGNNKKIGGYGGDFLKINLTSIMIGGGITHPWYQFGTT</sequence>
<dbReference type="AlphaFoldDB" id="A0A074RZN7"/>
<dbReference type="OrthoDB" id="2676572at2759"/>
<gene>
    <name evidence="7" type="ORF">V565_086230</name>
</gene>
<accession>A0A074RZN7</accession>
<dbReference type="Gene3D" id="3.40.50.1820">
    <property type="entry name" value="alpha/beta hydrolase"/>
    <property type="match status" value="1"/>
</dbReference>
<keyword evidence="6" id="KW-0325">Glycoprotein</keyword>
<dbReference type="STRING" id="1423351.A0A074RZN7"/>
<evidence type="ECO:0000256" key="4">
    <source>
        <dbReference type="ARBA" id="ARBA00022670"/>
    </source>
</evidence>
<dbReference type="EC" id="3.4.16.5" evidence="2"/>
<protein>
    <recommendedName>
        <fullName evidence="2">carboxypeptidase C</fullName>
        <ecNumber evidence="2">3.4.16.5</ecNumber>
    </recommendedName>
</protein>
<name>A0A074RZN7_9AGAM</name>
<evidence type="ECO:0000256" key="3">
    <source>
        <dbReference type="ARBA" id="ARBA00022645"/>
    </source>
</evidence>
<dbReference type="InterPro" id="IPR029058">
    <property type="entry name" value="AB_hydrolase_fold"/>
</dbReference>
<organism evidence="7 8">
    <name type="scientific">Rhizoctonia solani 123E</name>
    <dbReference type="NCBI Taxonomy" id="1423351"/>
    <lineage>
        <taxon>Eukaryota</taxon>
        <taxon>Fungi</taxon>
        <taxon>Dikarya</taxon>
        <taxon>Basidiomycota</taxon>
        <taxon>Agaricomycotina</taxon>
        <taxon>Agaricomycetes</taxon>
        <taxon>Cantharellales</taxon>
        <taxon>Ceratobasidiaceae</taxon>
        <taxon>Rhizoctonia</taxon>
    </lineage>
</organism>
<evidence type="ECO:0000256" key="2">
    <source>
        <dbReference type="ARBA" id="ARBA00012446"/>
    </source>
</evidence>
<dbReference type="EMBL" id="AZST01000284">
    <property type="protein sequence ID" value="KEP50123.1"/>
    <property type="molecule type" value="Genomic_DNA"/>
</dbReference>
<evidence type="ECO:0000256" key="1">
    <source>
        <dbReference type="ARBA" id="ARBA00009431"/>
    </source>
</evidence>
<dbReference type="HOGENOM" id="CLU_1378822_0_0_1"/>
<proteinExistence type="inferred from homology"/>
<comment type="caution">
    <text evidence="7">The sequence shown here is derived from an EMBL/GenBank/DDBJ whole genome shotgun (WGS) entry which is preliminary data.</text>
</comment>
<reference evidence="7 8" key="1">
    <citation type="submission" date="2013-12" db="EMBL/GenBank/DDBJ databases">
        <authorList>
            <person name="Cubeta M."/>
            <person name="Pakala S."/>
            <person name="Fedorova N."/>
            <person name="Thomas E."/>
            <person name="Dean R."/>
            <person name="Jabaji S."/>
            <person name="Neate S."/>
            <person name="Toda T."/>
            <person name="Tavantzis S."/>
            <person name="Vilgalys R."/>
            <person name="Bharathan N."/>
            <person name="Pakala S."/>
            <person name="Losada L.S."/>
            <person name="Zafar N."/>
            <person name="Nierman W."/>
        </authorList>
    </citation>
    <scope>NUCLEOTIDE SEQUENCE [LARGE SCALE GENOMIC DNA]</scope>
    <source>
        <strain evidence="7 8">123E</strain>
    </source>
</reference>
<evidence type="ECO:0000313" key="7">
    <source>
        <dbReference type="EMBL" id="KEP50123.1"/>
    </source>
</evidence>
<dbReference type="SUPFAM" id="SSF53474">
    <property type="entry name" value="alpha/beta-Hydrolases"/>
    <property type="match status" value="1"/>
</dbReference>
<dbReference type="PANTHER" id="PTHR11802">
    <property type="entry name" value="SERINE PROTEASE FAMILY S10 SERINE CARBOXYPEPTIDASE"/>
    <property type="match status" value="1"/>
</dbReference>
<keyword evidence="3 7" id="KW-0121">Carboxypeptidase</keyword>
<keyword evidence="4" id="KW-0645">Protease</keyword>
<dbReference type="GO" id="GO:0004185">
    <property type="term" value="F:serine-type carboxypeptidase activity"/>
    <property type="evidence" value="ECO:0007669"/>
    <property type="project" value="UniProtKB-EC"/>
</dbReference>
<evidence type="ECO:0000256" key="5">
    <source>
        <dbReference type="ARBA" id="ARBA00022801"/>
    </source>
</evidence>